<organism evidence="2 3">
    <name type="scientific">Sphingomonas citri</name>
    <dbReference type="NCBI Taxonomy" id="2862499"/>
    <lineage>
        <taxon>Bacteria</taxon>
        <taxon>Pseudomonadati</taxon>
        <taxon>Pseudomonadota</taxon>
        <taxon>Alphaproteobacteria</taxon>
        <taxon>Sphingomonadales</taxon>
        <taxon>Sphingomonadaceae</taxon>
        <taxon>Sphingomonas</taxon>
    </lineage>
</organism>
<proteinExistence type="predicted"/>
<accession>A0ABS7BNH8</accession>
<name>A0ABS7BNH8_9SPHN</name>
<comment type="caution">
    <text evidence="2">The sequence shown here is derived from an EMBL/GenBank/DDBJ whole genome shotgun (WGS) entry which is preliminary data.</text>
</comment>
<dbReference type="RefSeq" id="WP_219748495.1">
    <property type="nucleotide sequence ID" value="NZ_JAHXZN010000002.1"/>
</dbReference>
<keyword evidence="3" id="KW-1185">Reference proteome</keyword>
<keyword evidence="1" id="KW-0472">Membrane</keyword>
<evidence type="ECO:0000256" key="1">
    <source>
        <dbReference type="SAM" id="Phobius"/>
    </source>
</evidence>
<gene>
    <name evidence="2" type="ORF">KZ820_10225</name>
</gene>
<evidence type="ECO:0000313" key="2">
    <source>
        <dbReference type="EMBL" id="MBW6531111.1"/>
    </source>
</evidence>
<keyword evidence="1" id="KW-1133">Transmembrane helix</keyword>
<sequence length="260" mass="27532">MTRYAEALAAADALAEQVQSYVADGRFLPRYFDRLFGLRTALGDALDHFSATLITVPGDAAVFAAVLDRSVEARRAGEELMPSDVAVERYAAAVSRATAALRAEPPNAVASAPSAPLLRGALRLDHARDEPARPALAPSPAAAPIEPYYTSLAKLFPVEAVALYPLATGIAGEDRSVRLILIAVIGVFVVALRWLGTQDSGGQPDPAAIAVALASFLLYAAALGGFGYLPDGAEQTRQLLAFVTIIWVALAPLWLRRARR</sequence>
<dbReference type="Proteomes" id="UP000759103">
    <property type="component" value="Unassembled WGS sequence"/>
</dbReference>
<feature type="transmembrane region" description="Helical" evidence="1">
    <location>
        <begin position="177"/>
        <end position="195"/>
    </location>
</feature>
<reference evidence="2 3" key="1">
    <citation type="submission" date="2021-07" db="EMBL/GenBank/DDBJ databases">
        <title>Sphingomonas sp.</title>
        <authorList>
            <person name="Feng G."/>
            <person name="Li J."/>
            <person name="Pan M."/>
        </authorList>
    </citation>
    <scope>NUCLEOTIDE SEQUENCE [LARGE SCALE GENOMIC DNA]</scope>
    <source>
        <strain evidence="2 3">RRHST34</strain>
    </source>
</reference>
<evidence type="ECO:0000313" key="3">
    <source>
        <dbReference type="Proteomes" id="UP000759103"/>
    </source>
</evidence>
<dbReference type="EMBL" id="JAHXZN010000002">
    <property type="protein sequence ID" value="MBW6531111.1"/>
    <property type="molecule type" value="Genomic_DNA"/>
</dbReference>
<feature type="transmembrane region" description="Helical" evidence="1">
    <location>
        <begin position="235"/>
        <end position="255"/>
    </location>
</feature>
<protein>
    <submittedName>
        <fullName evidence="2">Uncharacterized protein</fullName>
    </submittedName>
</protein>
<feature type="transmembrane region" description="Helical" evidence="1">
    <location>
        <begin position="207"/>
        <end position="229"/>
    </location>
</feature>
<keyword evidence="1" id="KW-0812">Transmembrane</keyword>